<keyword evidence="4" id="KW-1185">Reference proteome</keyword>
<feature type="compositionally biased region" description="Low complexity" evidence="1">
    <location>
        <begin position="23"/>
        <end position="42"/>
    </location>
</feature>
<gene>
    <name evidence="3" type="ORF">PCOR1329_LOCUS37281</name>
</gene>
<evidence type="ECO:0000313" key="4">
    <source>
        <dbReference type="Proteomes" id="UP001189429"/>
    </source>
</evidence>
<feature type="region of interest" description="Disordered" evidence="1">
    <location>
        <begin position="1"/>
        <end position="51"/>
    </location>
</feature>
<dbReference type="Proteomes" id="UP001189429">
    <property type="component" value="Unassembled WGS sequence"/>
</dbReference>
<feature type="compositionally biased region" description="Pro residues" evidence="1">
    <location>
        <begin position="131"/>
        <end position="142"/>
    </location>
</feature>
<feature type="transmembrane region" description="Helical" evidence="2">
    <location>
        <begin position="86"/>
        <end position="109"/>
    </location>
</feature>
<evidence type="ECO:0000256" key="1">
    <source>
        <dbReference type="SAM" id="MobiDB-lite"/>
    </source>
</evidence>
<feature type="region of interest" description="Disordered" evidence="1">
    <location>
        <begin position="120"/>
        <end position="142"/>
    </location>
</feature>
<reference evidence="3" key="1">
    <citation type="submission" date="2023-10" db="EMBL/GenBank/DDBJ databases">
        <authorList>
            <person name="Chen Y."/>
            <person name="Shah S."/>
            <person name="Dougan E. K."/>
            <person name="Thang M."/>
            <person name="Chan C."/>
        </authorList>
    </citation>
    <scope>NUCLEOTIDE SEQUENCE [LARGE SCALE GENOMIC DNA]</scope>
</reference>
<evidence type="ECO:0000313" key="3">
    <source>
        <dbReference type="EMBL" id="CAK0842432.1"/>
    </source>
</evidence>
<proteinExistence type="predicted"/>
<feature type="compositionally biased region" description="Gly residues" evidence="1">
    <location>
        <begin position="120"/>
        <end position="130"/>
    </location>
</feature>
<comment type="caution">
    <text evidence="3">The sequence shown here is derived from an EMBL/GenBank/DDBJ whole genome shotgun (WGS) entry which is preliminary data.</text>
</comment>
<keyword evidence="2" id="KW-1133">Transmembrane helix</keyword>
<name>A0ABN9TAN8_9DINO</name>
<protein>
    <submittedName>
        <fullName evidence="3">Uncharacterized protein</fullName>
    </submittedName>
</protein>
<keyword evidence="2" id="KW-0472">Membrane</keyword>
<organism evidence="3 4">
    <name type="scientific">Prorocentrum cordatum</name>
    <dbReference type="NCBI Taxonomy" id="2364126"/>
    <lineage>
        <taxon>Eukaryota</taxon>
        <taxon>Sar</taxon>
        <taxon>Alveolata</taxon>
        <taxon>Dinophyceae</taxon>
        <taxon>Prorocentrales</taxon>
        <taxon>Prorocentraceae</taxon>
        <taxon>Prorocentrum</taxon>
    </lineage>
</organism>
<evidence type="ECO:0000256" key="2">
    <source>
        <dbReference type="SAM" id="Phobius"/>
    </source>
</evidence>
<dbReference type="EMBL" id="CAUYUJ010014521">
    <property type="protein sequence ID" value="CAK0842432.1"/>
    <property type="molecule type" value="Genomic_DNA"/>
</dbReference>
<sequence>MTDGRVAAATPTPQSTMTFGGEAAPSPAASPRVPAAGSAARPPEQPRVNSIPSFSTVWTSAEERGLHTVRDLRASALMSVLRVYHVWVFIMVIVVIIGMATSTFLSLFLQLSPAARLRGGGTWRRGGGGPPGMPLRSPPGPL</sequence>
<keyword evidence="2" id="KW-0812">Transmembrane</keyword>
<accession>A0ABN9TAN8</accession>